<name>A0A840CKC9_9BACT</name>
<sequence length="208" mass="24051">MAKYSIELAQKMAGLIADEFYTISEVCMATGVSRQAFYNWMDSKEEFRLEIEQAMKHRETELMGIVQASLKKKLEGYYTLVEKDVYVPDETTGEAVLKSKTITKKECPPDLRTIKMLLDRNDKKDSSQSQTGKDEKYIPGENETGRKEEELPGKQEEREEIVKAPVSEACAEKDVSRPISPVMRKNEQKKKRNMTREKIKKHVNFVKF</sequence>
<protein>
    <recommendedName>
        <fullName evidence="4">Homeodomain phBC6A51-type domain-containing protein</fullName>
    </recommendedName>
</protein>
<proteinExistence type="predicted"/>
<feature type="region of interest" description="Disordered" evidence="1">
    <location>
        <begin position="116"/>
        <end position="195"/>
    </location>
</feature>
<evidence type="ECO:0000256" key="1">
    <source>
        <dbReference type="SAM" id="MobiDB-lite"/>
    </source>
</evidence>
<evidence type="ECO:0008006" key="4">
    <source>
        <dbReference type="Google" id="ProtNLM"/>
    </source>
</evidence>
<comment type="caution">
    <text evidence="2">The sequence shown here is derived from an EMBL/GenBank/DDBJ whole genome shotgun (WGS) entry which is preliminary data.</text>
</comment>
<dbReference type="RefSeq" id="WP_183305419.1">
    <property type="nucleotide sequence ID" value="NZ_JACIEP010000001.1"/>
</dbReference>
<dbReference type="EMBL" id="JACIEP010000001">
    <property type="protein sequence ID" value="MBB4034488.1"/>
    <property type="molecule type" value="Genomic_DNA"/>
</dbReference>
<gene>
    <name evidence="2" type="ORF">GGR21_000373</name>
</gene>
<evidence type="ECO:0000313" key="2">
    <source>
        <dbReference type="EMBL" id="MBB4034488.1"/>
    </source>
</evidence>
<dbReference type="Gene3D" id="1.10.10.60">
    <property type="entry name" value="Homeodomain-like"/>
    <property type="match status" value="1"/>
</dbReference>
<dbReference type="AlphaFoldDB" id="A0A840CKC9"/>
<feature type="compositionally biased region" description="Basic and acidic residues" evidence="1">
    <location>
        <begin position="116"/>
        <end position="162"/>
    </location>
</feature>
<accession>A0A840CKC9</accession>
<keyword evidence="3" id="KW-1185">Reference proteome</keyword>
<organism evidence="2 3">
    <name type="scientific">Dysgonomonas hofstadii</name>
    <dbReference type="NCBI Taxonomy" id="637886"/>
    <lineage>
        <taxon>Bacteria</taxon>
        <taxon>Pseudomonadati</taxon>
        <taxon>Bacteroidota</taxon>
        <taxon>Bacteroidia</taxon>
        <taxon>Bacteroidales</taxon>
        <taxon>Dysgonomonadaceae</taxon>
        <taxon>Dysgonomonas</taxon>
    </lineage>
</organism>
<reference evidence="2 3" key="1">
    <citation type="submission" date="2020-08" db="EMBL/GenBank/DDBJ databases">
        <title>Genomic Encyclopedia of Type Strains, Phase IV (KMG-IV): sequencing the most valuable type-strain genomes for metagenomic binning, comparative biology and taxonomic classification.</title>
        <authorList>
            <person name="Goeker M."/>
        </authorList>
    </citation>
    <scope>NUCLEOTIDE SEQUENCE [LARGE SCALE GENOMIC DNA]</scope>
    <source>
        <strain evidence="2 3">DSM 104969</strain>
    </source>
</reference>
<evidence type="ECO:0000313" key="3">
    <source>
        <dbReference type="Proteomes" id="UP000555103"/>
    </source>
</evidence>
<dbReference type="Proteomes" id="UP000555103">
    <property type="component" value="Unassembled WGS sequence"/>
</dbReference>